<dbReference type="EMBL" id="JAGWCR010000004">
    <property type="protein sequence ID" value="MBS3648891.1"/>
    <property type="molecule type" value="Genomic_DNA"/>
</dbReference>
<name>A0A942I942_9HYPH</name>
<protein>
    <submittedName>
        <fullName evidence="1">Uncharacterized protein</fullName>
    </submittedName>
</protein>
<reference evidence="1" key="1">
    <citation type="submission" date="2021-04" db="EMBL/GenBank/DDBJ databases">
        <title>Pseudaminobacter soli sp. nov., isolated from paddy soil contaminated by heavy metals.</title>
        <authorList>
            <person name="Zhang K."/>
        </authorList>
    </citation>
    <scope>NUCLEOTIDE SEQUENCE</scope>
    <source>
        <strain evidence="1">19-2017</strain>
    </source>
</reference>
<gene>
    <name evidence="1" type="ORF">KEU06_09755</name>
</gene>
<dbReference type="AlphaFoldDB" id="A0A942I942"/>
<accession>A0A942I942</accession>
<keyword evidence="2" id="KW-1185">Reference proteome</keyword>
<comment type="caution">
    <text evidence="1">The sequence shown here is derived from an EMBL/GenBank/DDBJ whole genome shotgun (WGS) entry which is preliminary data.</text>
</comment>
<proteinExistence type="predicted"/>
<organism evidence="1 2">
    <name type="scientific">Pseudaminobacter soli</name>
    <name type="common">ex Zhang et al. 2022</name>
    <dbReference type="NCBI Taxonomy" id="2831468"/>
    <lineage>
        <taxon>Bacteria</taxon>
        <taxon>Pseudomonadati</taxon>
        <taxon>Pseudomonadota</taxon>
        <taxon>Alphaproteobacteria</taxon>
        <taxon>Hyphomicrobiales</taxon>
        <taxon>Phyllobacteriaceae</taxon>
        <taxon>Pseudaminobacter</taxon>
    </lineage>
</organism>
<dbReference type="Proteomes" id="UP000680348">
    <property type="component" value="Unassembled WGS sequence"/>
</dbReference>
<evidence type="ECO:0000313" key="2">
    <source>
        <dbReference type="Proteomes" id="UP000680348"/>
    </source>
</evidence>
<evidence type="ECO:0000313" key="1">
    <source>
        <dbReference type="EMBL" id="MBS3648891.1"/>
    </source>
</evidence>
<sequence length="190" mass="21773">MALPTNALLSTVSASALCDFLDVPVYWPDWDLCPIPDAMLDDGTMIEFKTTPTGRLVPMDGFEMHELKRDRHEAAISVYKEFYGGRCRVTQDLDEAIEINRHGNGVGIDYSAIEQRILQYLENSLLALYGTTTNQMSAEPEPLTMEKLKGLFYKPVDHSERLRRYCWSDLSLVYRNSVHGRWLFDLETDT</sequence>
<dbReference type="RefSeq" id="WP_188254453.1">
    <property type="nucleotide sequence ID" value="NZ_JABVCF010000004.1"/>
</dbReference>